<name>A0ABZ1BYZ4_9FIRM</name>
<dbReference type="PANTHER" id="PTHR11229">
    <property type="entry name" value="50S RIBOSOMAL PROTEIN L3"/>
    <property type="match status" value="1"/>
</dbReference>
<evidence type="ECO:0000256" key="9">
    <source>
        <dbReference type="RuleBase" id="RU003906"/>
    </source>
</evidence>
<dbReference type="Gene3D" id="2.40.30.10">
    <property type="entry name" value="Translation factors"/>
    <property type="match status" value="1"/>
</dbReference>
<evidence type="ECO:0000256" key="8">
    <source>
        <dbReference type="RuleBase" id="RU003905"/>
    </source>
</evidence>
<dbReference type="SUPFAM" id="SSF50447">
    <property type="entry name" value="Translation proteins"/>
    <property type="match status" value="1"/>
</dbReference>
<dbReference type="HAMAP" id="MF_01325_B">
    <property type="entry name" value="Ribosomal_uL3_B"/>
    <property type="match status" value="1"/>
</dbReference>
<dbReference type="Pfam" id="PF00297">
    <property type="entry name" value="Ribosomal_L3"/>
    <property type="match status" value="1"/>
</dbReference>
<dbReference type="PANTHER" id="PTHR11229:SF16">
    <property type="entry name" value="LARGE RIBOSOMAL SUBUNIT PROTEIN UL3C"/>
    <property type="match status" value="1"/>
</dbReference>
<keyword evidence="11" id="KW-1185">Reference proteome</keyword>
<dbReference type="InterPro" id="IPR009000">
    <property type="entry name" value="Transl_B-barrel_sf"/>
</dbReference>
<comment type="similarity">
    <text evidence="1 7 8">Belongs to the universal ribosomal protein uL3 family.</text>
</comment>
<evidence type="ECO:0000313" key="10">
    <source>
        <dbReference type="EMBL" id="WRP17716.1"/>
    </source>
</evidence>
<dbReference type="NCBIfam" id="TIGR03625">
    <property type="entry name" value="L3_bact"/>
    <property type="match status" value="1"/>
</dbReference>
<proteinExistence type="inferred from homology"/>
<evidence type="ECO:0000256" key="7">
    <source>
        <dbReference type="HAMAP-Rule" id="MF_01325"/>
    </source>
</evidence>
<evidence type="ECO:0000256" key="1">
    <source>
        <dbReference type="ARBA" id="ARBA00006540"/>
    </source>
</evidence>
<keyword evidence="5 7" id="KW-0687">Ribonucleoprotein</keyword>
<keyword evidence="2 7" id="KW-0699">rRNA-binding</keyword>
<reference evidence="10 11" key="1">
    <citation type="journal article" date="2024" name="Front. Microbiol.">
        <title>Novel thermophilic genera Geochorda gen. nov. and Carboxydochorda gen. nov. from the deep terrestrial subsurface reveal the ecophysiological diversity in the class Limnochordia.</title>
        <authorList>
            <person name="Karnachuk O.V."/>
            <person name="Lukina A.P."/>
            <person name="Avakyan M.R."/>
            <person name="Kadnikov V.V."/>
            <person name="Begmatov S."/>
            <person name="Beletsky A.V."/>
            <person name="Vlasova K.G."/>
            <person name="Novikov A.A."/>
            <person name="Shcherbakova V.A."/>
            <person name="Mardanov A.V."/>
            <person name="Ravin N.V."/>
        </authorList>
    </citation>
    <scope>NUCLEOTIDE SEQUENCE [LARGE SCALE GENOMIC DNA]</scope>
    <source>
        <strain evidence="10 11">L945</strain>
    </source>
</reference>
<organism evidence="10 11">
    <name type="scientific">Carboxydichorda subterranea</name>
    <dbReference type="NCBI Taxonomy" id="3109565"/>
    <lineage>
        <taxon>Bacteria</taxon>
        <taxon>Bacillati</taxon>
        <taxon>Bacillota</taxon>
        <taxon>Limnochordia</taxon>
        <taxon>Limnochordales</taxon>
        <taxon>Geochordaceae</taxon>
        <taxon>Carboxydichorda</taxon>
    </lineage>
</organism>
<dbReference type="InterPro" id="IPR019926">
    <property type="entry name" value="Ribosomal_uL3_CS"/>
</dbReference>
<gene>
    <name evidence="7 10" type="primary">rplC</name>
    <name evidence="10" type="ORF">U7230_01515</name>
</gene>
<evidence type="ECO:0000256" key="5">
    <source>
        <dbReference type="ARBA" id="ARBA00023274"/>
    </source>
</evidence>
<comment type="function">
    <text evidence="7 9">One of the primary rRNA binding proteins, it binds directly near the 3'-end of the 23S rRNA, where it nucleates assembly of the 50S subunit.</text>
</comment>
<keyword evidence="3 7" id="KW-0694">RNA-binding</keyword>
<sequence length="232" mass="25089">MVSKAILGTKLGMTQVFDEKGRAVGVTVVQAGPCVVVARRKLAARDGQDGAQETVQLGYGEVAERKLTKPELGHLRKQGVQRALRHLREFRVDPGAQEGLAALQPGATVTVEMFSPGERVDVSGLSRGKGFAGVIKRWGLRRGPMSHGSMYHRRVGTLGSTGPQRVFKGRKFPGRAGGRRVTVQAVEVVRIDPERHLMLLRGSVPGAPGSLVEVRSSVLSRRRAYARKGKGR</sequence>
<evidence type="ECO:0000256" key="4">
    <source>
        <dbReference type="ARBA" id="ARBA00022980"/>
    </source>
</evidence>
<keyword evidence="4 7" id="KW-0689">Ribosomal protein</keyword>
<dbReference type="GO" id="GO:0005840">
    <property type="term" value="C:ribosome"/>
    <property type="evidence" value="ECO:0007669"/>
    <property type="project" value="UniProtKB-KW"/>
</dbReference>
<dbReference type="Gene3D" id="3.30.160.810">
    <property type="match status" value="1"/>
</dbReference>
<evidence type="ECO:0000256" key="3">
    <source>
        <dbReference type="ARBA" id="ARBA00022884"/>
    </source>
</evidence>
<dbReference type="PROSITE" id="PS00474">
    <property type="entry name" value="RIBOSOMAL_L3"/>
    <property type="match status" value="1"/>
</dbReference>
<comment type="subunit">
    <text evidence="7 9">Part of the 50S ribosomal subunit. Forms a cluster with proteins L14 and L19.</text>
</comment>
<dbReference type="InterPro" id="IPR019927">
    <property type="entry name" value="Ribosomal_uL3_bac/org-type"/>
</dbReference>
<evidence type="ECO:0000256" key="2">
    <source>
        <dbReference type="ARBA" id="ARBA00022730"/>
    </source>
</evidence>
<dbReference type="InterPro" id="IPR000597">
    <property type="entry name" value="Ribosomal_uL3"/>
</dbReference>
<accession>A0ABZ1BYZ4</accession>
<dbReference type="Proteomes" id="UP001332192">
    <property type="component" value="Chromosome"/>
</dbReference>
<evidence type="ECO:0000313" key="11">
    <source>
        <dbReference type="Proteomes" id="UP001332192"/>
    </source>
</evidence>
<evidence type="ECO:0000256" key="6">
    <source>
        <dbReference type="ARBA" id="ARBA00035243"/>
    </source>
</evidence>
<dbReference type="EMBL" id="CP141615">
    <property type="protein sequence ID" value="WRP17716.1"/>
    <property type="molecule type" value="Genomic_DNA"/>
</dbReference>
<protein>
    <recommendedName>
        <fullName evidence="6 7">Large ribosomal subunit protein uL3</fullName>
    </recommendedName>
</protein>